<name>A0AA46SUT9_9XANT</name>
<dbReference type="Proteomes" id="UP001164392">
    <property type="component" value="Chromosome"/>
</dbReference>
<proteinExistence type="predicted"/>
<dbReference type="RefSeq" id="WP_152237729.1">
    <property type="nucleotide sequence ID" value="NZ_CP099534.1"/>
</dbReference>
<protein>
    <submittedName>
        <fullName evidence="1">Uncharacterized protein</fullName>
    </submittedName>
</protein>
<dbReference type="AlphaFoldDB" id="A0AA46SUT9"/>
<reference evidence="1" key="1">
    <citation type="submission" date="2022-06" db="EMBL/GenBank/DDBJ databases">
        <title>Dynamics of rice microbiomes reveals core vertical transmitted seed endophytes.</title>
        <authorList>
            <person name="Liao K."/>
            <person name="Zhang X."/>
        </authorList>
    </citation>
    <scope>NUCLEOTIDE SEQUENCE</scope>
    <source>
        <strain evidence="1">JR3-14</strain>
    </source>
</reference>
<evidence type="ECO:0000313" key="2">
    <source>
        <dbReference type="Proteomes" id="UP001164392"/>
    </source>
</evidence>
<dbReference type="EMBL" id="CP099534">
    <property type="protein sequence ID" value="UYK88940.1"/>
    <property type="molecule type" value="Genomic_DNA"/>
</dbReference>
<evidence type="ECO:0000313" key="1">
    <source>
        <dbReference type="EMBL" id="UYK88940.1"/>
    </source>
</evidence>
<organism evidence="1 2">
    <name type="scientific">Xanthomonas sacchari</name>
    <dbReference type="NCBI Taxonomy" id="56458"/>
    <lineage>
        <taxon>Bacteria</taxon>
        <taxon>Pseudomonadati</taxon>
        <taxon>Pseudomonadota</taxon>
        <taxon>Gammaproteobacteria</taxon>
        <taxon>Lysobacterales</taxon>
        <taxon>Lysobacteraceae</taxon>
        <taxon>Xanthomonas</taxon>
    </lineage>
</organism>
<sequence length="157" mass="18400">MSVSLSPAKMYGHWTHCDPRVCEFQHGTTMIYIENSEEYPMGRSLEDAQKTIDVVFEEVDYALAYASAISSGQHQDFWKAANRISLRQRPLIVYSVRYPLIGDFPVYEISWNPHFEVEYGLAYSDDWVEEVVRVEVPDSNDFIKVRRRAPYQYEYVP</sequence>
<accession>A0AA46SUT9</accession>
<gene>
    <name evidence="1" type="ORF">NG824_00265</name>
</gene>